<dbReference type="AlphaFoldDB" id="A0A7K1V4C7"/>
<evidence type="ECO:0000313" key="2">
    <source>
        <dbReference type="Proteomes" id="UP000466794"/>
    </source>
</evidence>
<dbReference type="RefSeq" id="WP_157391055.1">
    <property type="nucleotide sequence ID" value="NZ_WRPP01000006.1"/>
</dbReference>
<dbReference type="EMBL" id="WRPP01000006">
    <property type="protein sequence ID" value="MVU81485.1"/>
    <property type="molecule type" value="Genomic_DNA"/>
</dbReference>
<dbReference type="Proteomes" id="UP000466794">
    <property type="component" value="Unassembled WGS sequence"/>
</dbReference>
<name>A0A7K1V4C7_9NOCA</name>
<proteinExistence type="predicted"/>
<evidence type="ECO:0000313" key="1">
    <source>
        <dbReference type="EMBL" id="MVU81485.1"/>
    </source>
</evidence>
<evidence type="ECO:0008006" key="3">
    <source>
        <dbReference type="Google" id="ProtNLM"/>
    </source>
</evidence>
<reference evidence="1 2" key="1">
    <citation type="submission" date="2019-12" db="EMBL/GenBank/DDBJ databases">
        <title>Nocardia sp. nov. ET3-3 isolated from soil.</title>
        <authorList>
            <person name="Kanchanasin P."/>
            <person name="Tanasupawat S."/>
            <person name="Yuki M."/>
            <person name="Kudo T."/>
        </authorList>
    </citation>
    <scope>NUCLEOTIDE SEQUENCE [LARGE SCALE GENOMIC DNA]</scope>
    <source>
        <strain evidence="1 2">ET3-3</strain>
    </source>
</reference>
<comment type="caution">
    <text evidence="1">The sequence shown here is derived from an EMBL/GenBank/DDBJ whole genome shotgun (WGS) entry which is preliminary data.</text>
</comment>
<organism evidence="1 2">
    <name type="scientific">Nocardia terrae</name>
    <dbReference type="NCBI Taxonomy" id="2675851"/>
    <lineage>
        <taxon>Bacteria</taxon>
        <taxon>Bacillati</taxon>
        <taxon>Actinomycetota</taxon>
        <taxon>Actinomycetes</taxon>
        <taxon>Mycobacteriales</taxon>
        <taxon>Nocardiaceae</taxon>
        <taxon>Nocardia</taxon>
    </lineage>
</organism>
<protein>
    <recommendedName>
        <fullName evidence="3">Arsenate reductase</fullName>
    </recommendedName>
</protein>
<accession>A0A7K1V4C7</accession>
<gene>
    <name evidence="1" type="ORF">GPX89_30130</name>
</gene>
<keyword evidence="2" id="KW-1185">Reference proteome</keyword>
<sequence length="110" mass="11957">MEPIQVEWVPDACTLPTAEQPLRVAEFDELFTESVLRHSRPEPTALTLVLPAAAEDRARELARRETECCSFFRFGFESAGAEVVMSIEVPAAQSGVLDALAARLGDAPSP</sequence>